<evidence type="ECO:0000313" key="3">
    <source>
        <dbReference type="Proteomes" id="UP000603234"/>
    </source>
</evidence>
<dbReference type="PANTHER" id="PTHR45138">
    <property type="entry name" value="REGULATORY COMPONENTS OF SENSORY TRANSDUCTION SYSTEM"/>
    <property type="match status" value="1"/>
</dbReference>
<dbReference type="Pfam" id="PF00990">
    <property type="entry name" value="GGDEF"/>
    <property type="match status" value="1"/>
</dbReference>
<dbReference type="PANTHER" id="PTHR45138:SF9">
    <property type="entry name" value="DIGUANYLATE CYCLASE DGCM-RELATED"/>
    <property type="match status" value="1"/>
</dbReference>
<evidence type="ECO:0000259" key="1">
    <source>
        <dbReference type="PROSITE" id="PS50887"/>
    </source>
</evidence>
<reference evidence="2 3" key="1">
    <citation type="journal article" date="2020" name="mSystems">
        <title>Defining Genomic and Predicted Metabolic Features of the Acetobacterium Genus.</title>
        <authorList>
            <person name="Ross D.E."/>
            <person name="Marshall C.W."/>
            <person name="Gulliver D."/>
            <person name="May H.D."/>
            <person name="Norman R.S."/>
        </authorList>
    </citation>
    <scope>NUCLEOTIDE SEQUENCE [LARGE SCALE GENOMIC DNA]</scope>
    <source>
        <strain evidence="2 3">DSM 8238</strain>
    </source>
</reference>
<sequence length="250" mass="28723">MTRKVLAGMIMSDKDAKELIDYFKALVVDGKLDQAPPEKFIQNPDFLELDKTIKSLRNPDRKLKEGRERLESLFQIRDTSEIRRLKEEISRISITDKLTQLYNRQKIDEILEIEMDRSERTKRPFAVMLFNIDLLKMVNETYGNQSGDAVLVECANMIKETIRSTDSVGRWNGEEFLILLPETDKNGARLLAEKLRARIDDYSFTKVGKMTASFGISAYKKDLLPASIVARADSALRQAKEKGRNQIEIC</sequence>
<evidence type="ECO:0000313" key="2">
    <source>
        <dbReference type="EMBL" id="MBC3804521.1"/>
    </source>
</evidence>
<gene>
    <name evidence="2" type="ORF">GH808_08750</name>
</gene>
<dbReference type="InterPro" id="IPR050469">
    <property type="entry name" value="Diguanylate_Cyclase"/>
</dbReference>
<proteinExistence type="predicted"/>
<dbReference type="InterPro" id="IPR043128">
    <property type="entry name" value="Rev_trsase/Diguanyl_cyclase"/>
</dbReference>
<organism evidence="2 3">
    <name type="scientific">Acetobacterium fimetarium</name>
    <dbReference type="NCBI Taxonomy" id="52691"/>
    <lineage>
        <taxon>Bacteria</taxon>
        <taxon>Bacillati</taxon>
        <taxon>Bacillota</taxon>
        <taxon>Clostridia</taxon>
        <taxon>Eubacteriales</taxon>
        <taxon>Eubacteriaceae</taxon>
        <taxon>Acetobacterium</taxon>
    </lineage>
</organism>
<dbReference type="InterPro" id="IPR029787">
    <property type="entry name" value="Nucleotide_cyclase"/>
</dbReference>
<accession>A0ABR6WVK0</accession>
<dbReference type="NCBIfam" id="TIGR00254">
    <property type="entry name" value="GGDEF"/>
    <property type="match status" value="1"/>
</dbReference>
<dbReference type="Gene3D" id="3.30.70.270">
    <property type="match status" value="1"/>
</dbReference>
<name>A0ABR6WVK0_9FIRM</name>
<dbReference type="PROSITE" id="PS50887">
    <property type="entry name" value="GGDEF"/>
    <property type="match status" value="1"/>
</dbReference>
<feature type="domain" description="GGDEF" evidence="1">
    <location>
        <begin position="123"/>
        <end position="250"/>
    </location>
</feature>
<dbReference type="SUPFAM" id="SSF55073">
    <property type="entry name" value="Nucleotide cyclase"/>
    <property type="match status" value="1"/>
</dbReference>
<dbReference type="InterPro" id="IPR000160">
    <property type="entry name" value="GGDEF_dom"/>
</dbReference>
<dbReference type="EMBL" id="WJBC01000011">
    <property type="protein sequence ID" value="MBC3804521.1"/>
    <property type="molecule type" value="Genomic_DNA"/>
</dbReference>
<dbReference type="CDD" id="cd01949">
    <property type="entry name" value="GGDEF"/>
    <property type="match status" value="1"/>
</dbReference>
<keyword evidence="3" id="KW-1185">Reference proteome</keyword>
<protein>
    <submittedName>
        <fullName evidence="2">Diguanylate cyclase</fullName>
    </submittedName>
</protein>
<dbReference type="SMART" id="SM00267">
    <property type="entry name" value="GGDEF"/>
    <property type="match status" value="1"/>
</dbReference>
<comment type="caution">
    <text evidence="2">The sequence shown here is derived from an EMBL/GenBank/DDBJ whole genome shotgun (WGS) entry which is preliminary data.</text>
</comment>
<dbReference type="Proteomes" id="UP000603234">
    <property type="component" value="Unassembled WGS sequence"/>
</dbReference>